<keyword evidence="4" id="KW-0109">Calcium transport</keyword>
<dbReference type="GO" id="GO:0036444">
    <property type="term" value="P:calcium import into the mitochondrion"/>
    <property type="evidence" value="ECO:0007669"/>
    <property type="project" value="TreeGrafter"/>
</dbReference>
<dbReference type="PhylomeDB" id="A0A0G4EJQ8"/>
<evidence type="ECO:0000256" key="8">
    <source>
        <dbReference type="ARBA" id="ARBA00022837"/>
    </source>
</evidence>
<dbReference type="InParanoid" id="A0A0G4EJQ8"/>
<evidence type="ECO:0000256" key="10">
    <source>
        <dbReference type="ARBA" id="ARBA00023065"/>
    </source>
</evidence>
<dbReference type="OrthoDB" id="294580at2759"/>
<comment type="subcellular location">
    <subcellularLocation>
        <location evidence="1">Mitochondrion inner membrane</location>
        <topology evidence="1">Multi-pass membrane protein</topology>
    </subcellularLocation>
</comment>
<dbReference type="GO" id="GO:0005262">
    <property type="term" value="F:calcium channel activity"/>
    <property type="evidence" value="ECO:0007669"/>
    <property type="project" value="UniProtKB-KW"/>
</dbReference>
<evidence type="ECO:0000313" key="17">
    <source>
        <dbReference type="EMBL" id="CEL96777.1"/>
    </source>
</evidence>
<feature type="transmembrane region" description="Helical" evidence="15">
    <location>
        <begin position="286"/>
        <end position="305"/>
    </location>
</feature>
<dbReference type="GO" id="GO:1990246">
    <property type="term" value="C:uniplex complex"/>
    <property type="evidence" value="ECO:0007669"/>
    <property type="project" value="TreeGrafter"/>
</dbReference>
<name>A0A0G4EJQ8_VITBC</name>
<dbReference type="InterPro" id="IPR039055">
    <property type="entry name" value="MCU_fam"/>
</dbReference>
<gene>
    <name evidence="17" type="ORF">Vbra_20395</name>
</gene>
<dbReference type="InterPro" id="IPR006769">
    <property type="entry name" value="MCU_C"/>
</dbReference>
<dbReference type="Proteomes" id="UP000041254">
    <property type="component" value="Unassembled WGS sequence"/>
</dbReference>
<evidence type="ECO:0000256" key="7">
    <source>
        <dbReference type="ARBA" id="ARBA00022792"/>
    </source>
</evidence>
<organism evidence="17 18">
    <name type="scientific">Vitrella brassicaformis (strain CCMP3155)</name>
    <dbReference type="NCBI Taxonomy" id="1169540"/>
    <lineage>
        <taxon>Eukaryota</taxon>
        <taxon>Sar</taxon>
        <taxon>Alveolata</taxon>
        <taxon>Colpodellida</taxon>
        <taxon>Vitrellaceae</taxon>
        <taxon>Vitrella</taxon>
    </lineage>
</organism>
<protein>
    <recommendedName>
        <fullName evidence="16">Calcium uniporter protein C-terminal domain-containing protein</fullName>
    </recommendedName>
</protein>
<keyword evidence="8" id="KW-0106">Calcium</keyword>
<dbReference type="Pfam" id="PF04678">
    <property type="entry name" value="MCU"/>
    <property type="match status" value="1"/>
</dbReference>
<dbReference type="GO" id="GO:0015292">
    <property type="term" value="F:uniporter activity"/>
    <property type="evidence" value="ECO:0007669"/>
    <property type="project" value="TreeGrafter"/>
</dbReference>
<keyword evidence="9 15" id="KW-1133">Transmembrane helix</keyword>
<evidence type="ECO:0000256" key="6">
    <source>
        <dbReference type="ARBA" id="ARBA00022692"/>
    </source>
</evidence>
<feature type="transmembrane region" description="Helical" evidence="15">
    <location>
        <begin position="248"/>
        <end position="274"/>
    </location>
</feature>
<evidence type="ECO:0000256" key="2">
    <source>
        <dbReference type="ARBA" id="ARBA00005653"/>
    </source>
</evidence>
<sequence>MPHSCRPHQTWQGHPAYLTAFLGSRGFASTTQKFIPPLSVQLAFKDGRDPVIQFVFDTTVAQQPIMVPIANKTVGTLSKTLGELPSSPDKVDIHSPDGLPLAPHTPLDQLVKTGLLVSFPDGSTFPVPPLILHVFPPRVADDNAAELPAPSAGLEARAMTDVDYLKVQARAKALVPVSSMVERLRTAVSSVAKVPATSGELERAIESALVAERAERAAAIHQLRNEARTLRNTLDPMRELKNRLDRQATWTVGLWAWGSVAFFSLEFTGIAYGTFWLYNWDIMEPLTYLLGFFDAVAAYTFYAFVRTDYSAGSFIDAVVARKRRRLYRRHKLDLTSFEGLEMQLRQVELQLQALRDTNRLEMDAFEDKKTK</sequence>
<dbReference type="EMBL" id="CDMY01000246">
    <property type="protein sequence ID" value="CEL96777.1"/>
    <property type="molecule type" value="Genomic_DNA"/>
</dbReference>
<dbReference type="STRING" id="1169540.A0A0G4EJQ8"/>
<keyword evidence="5" id="KW-0107">Calcium channel</keyword>
<evidence type="ECO:0000256" key="11">
    <source>
        <dbReference type="ARBA" id="ARBA00023128"/>
    </source>
</evidence>
<evidence type="ECO:0000256" key="14">
    <source>
        <dbReference type="ARBA" id="ARBA00036634"/>
    </source>
</evidence>
<keyword evidence="11" id="KW-0496">Mitochondrion</keyword>
<evidence type="ECO:0000256" key="15">
    <source>
        <dbReference type="SAM" id="Phobius"/>
    </source>
</evidence>
<dbReference type="PANTHER" id="PTHR13462">
    <property type="entry name" value="CALCIUM UNIPORTER PROTEIN, MITOCHONDRIAL"/>
    <property type="match status" value="1"/>
</dbReference>
<dbReference type="AlphaFoldDB" id="A0A0G4EJQ8"/>
<keyword evidence="7" id="KW-0999">Mitochondrion inner membrane</keyword>
<accession>A0A0G4EJQ8</accession>
<dbReference type="PANTHER" id="PTHR13462:SF10">
    <property type="entry name" value="CALCIUM UNIPORTER PROTEIN, MITOCHONDRIAL"/>
    <property type="match status" value="1"/>
</dbReference>
<keyword evidence="6 15" id="KW-0812">Transmembrane</keyword>
<keyword evidence="10" id="KW-0406">Ion transport</keyword>
<evidence type="ECO:0000256" key="5">
    <source>
        <dbReference type="ARBA" id="ARBA00022673"/>
    </source>
</evidence>
<evidence type="ECO:0000313" key="18">
    <source>
        <dbReference type="Proteomes" id="UP000041254"/>
    </source>
</evidence>
<comment type="catalytic activity">
    <reaction evidence="14">
        <text>Ca(2+)(in) = Ca(2+)(out)</text>
        <dbReference type="Rhea" id="RHEA:29671"/>
        <dbReference type="ChEBI" id="CHEBI:29108"/>
    </reaction>
</comment>
<evidence type="ECO:0000256" key="4">
    <source>
        <dbReference type="ARBA" id="ARBA00022568"/>
    </source>
</evidence>
<dbReference type="VEuPathDB" id="CryptoDB:Vbra_20395"/>
<evidence type="ECO:0000256" key="12">
    <source>
        <dbReference type="ARBA" id="ARBA00023136"/>
    </source>
</evidence>
<keyword evidence="12 15" id="KW-0472">Membrane</keyword>
<evidence type="ECO:0000256" key="3">
    <source>
        <dbReference type="ARBA" id="ARBA00022448"/>
    </source>
</evidence>
<reference evidence="17 18" key="1">
    <citation type="submission" date="2014-11" db="EMBL/GenBank/DDBJ databases">
        <authorList>
            <person name="Zhu J."/>
            <person name="Qi W."/>
            <person name="Song R."/>
        </authorList>
    </citation>
    <scope>NUCLEOTIDE SEQUENCE [LARGE SCALE GENOMIC DNA]</scope>
</reference>
<dbReference type="GO" id="GO:0051560">
    <property type="term" value="P:mitochondrial calcium ion homeostasis"/>
    <property type="evidence" value="ECO:0007669"/>
    <property type="project" value="InterPro"/>
</dbReference>
<keyword evidence="18" id="KW-1185">Reference proteome</keyword>
<evidence type="ECO:0000259" key="16">
    <source>
        <dbReference type="Pfam" id="PF04678"/>
    </source>
</evidence>
<evidence type="ECO:0000256" key="9">
    <source>
        <dbReference type="ARBA" id="ARBA00022989"/>
    </source>
</evidence>
<proteinExistence type="inferred from homology"/>
<feature type="domain" description="Calcium uniporter protein C-terminal" evidence="16">
    <location>
        <begin position="166"/>
        <end position="338"/>
    </location>
</feature>
<evidence type="ECO:0000256" key="1">
    <source>
        <dbReference type="ARBA" id="ARBA00004448"/>
    </source>
</evidence>
<comment type="similarity">
    <text evidence="2">Belongs to the MCU (TC 1.A.77) family.</text>
</comment>
<keyword evidence="3" id="KW-0813">Transport</keyword>
<evidence type="ECO:0000256" key="13">
    <source>
        <dbReference type="ARBA" id="ARBA00023303"/>
    </source>
</evidence>
<keyword evidence="13" id="KW-0407">Ion channel</keyword>